<reference evidence="1" key="1">
    <citation type="submission" date="2021-06" db="EMBL/GenBank/DDBJ databases">
        <authorList>
            <person name="Kallberg Y."/>
            <person name="Tangrot J."/>
            <person name="Rosling A."/>
        </authorList>
    </citation>
    <scope>NUCLEOTIDE SEQUENCE</scope>
    <source>
        <strain evidence="1">MA461A</strain>
    </source>
</reference>
<evidence type="ECO:0000313" key="1">
    <source>
        <dbReference type="EMBL" id="CAG8535180.1"/>
    </source>
</evidence>
<feature type="non-terminal residue" evidence="1">
    <location>
        <position position="1"/>
    </location>
</feature>
<protein>
    <submittedName>
        <fullName evidence="1">21606_t:CDS:1</fullName>
    </submittedName>
</protein>
<proteinExistence type="predicted"/>
<keyword evidence="2" id="KW-1185">Reference proteome</keyword>
<dbReference type="EMBL" id="CAJVQC010004011">
    <property type="protein sequence ID" value="CAG8535180.1"/>
    <property type="molecule type" value="Genomic_DNA"/>
</dbReference>
<evidence type="ECO:0000313" key="2">
    <source>
        <dbReference type="Proteomes" id="UP000789920"/>
    </source>
</evidence>
<gene>
    <name evidence="1" type="ORF">RPERSI_LOCUS3312</name>
</gene>
<organism evidence="1 2">
    <name type="scientific">Racocetra persica</name>
    <dbReference type="NCBI Taxonomy" id="160502"/>
    <lineage>
        <taxon>Eukaryota</taxon>
        <taxon>Fungi</taxon>
        <taxon>Fungi incertae sedis</taxon>
        <taxon>Mucoromycota</taxon>
        <taxon>Glomeromycotina</taxon>
        <taxon>Glomeromycetes</taxon>
        <taxon>Diversisporales</taxon>
        <taxon>Gigasporaceae</taxon>
        <taxon>Racocetra</taxon>
    </lineage>
</organism>
<accession>A0ACA9LPJ7</accession>
<name>A0ACA9LPJ7_9GLOM</name>
<sequence>TKIYLGIGNTLARNYRVYDVTKWTKEGTVPFDQRKGQAQLWPNSQSIT</sequence>
<comment type="caution">
    <text evidence="1">The sequence shown here is derived from an EMBL/GenBank/DDBJ whole genome shotgun (WGS) entry which is preliminary data.</text>
</comment>
<dbReference type="Proteomes" id="UP000789920">
    <property type="component" value="Unassembled WGS sequence"/>
</dbReference>